<evidence type="ECO:0000313" key="2">
    <source>
        <dbReference type="EMBL" id="GAA4028522.1"/>
    </source>
</evidence>
<proteinExistence type="predicted"/>
<feature type="region of interest" description="Disordered" evidence="1">
    <location>
        <begin position="26"/>
        <end position="57"/>
    </location>
</feature>
<protein>
    <submittedName>
        <fullName evidence="2">Uncharacterized protein</fullName>
    </submittedName>
</protein>
<sequence length="57" mass="6252">MRGPLWSQLRLVPRLTPVLQVIRFTGLQDHPTPTPTVSNDSKPRKTAGFEAVSTGPV</sequence>
<dbReference type="EMBL" id="BAABAL010000019">
    <property type="protein sequence ID" value="GAA4028522.1"/>
    <property type="molecule type" value="Genomic_DNA"/>
</dbReference>
<organism evidence="2 3">
    <name type="scientific">Allokutzneria multivorans</name>
    <dbReference type="NCBI Taxonomy" id="1142134"/>
    <lineage>
        <taxon>Bacteria</taxon>
        <taxon>Bacillati</taxon>
        <taxon>Actinomycetota</taxon>
        <taxon>Actinomycetes</taxon>
        <taxon>Pseudonocardiales</taxon>
        <taxon>Pseudonocardiaceae</taxon>
        <taxon>Allokutzneria</taxon>
    </lineage>
</organism>
<reference evidence="3" key="1">
    <citation type="journal article" date="2019" name="Int. J. Syst. Evol. Microbiol.">
        <title>The Global Catalogue of Microorganisms (GCM) 10K type strain sequencing project: providing services to taxonomists for standard genome sequencing and annotation.</title>
        <authorList>
            <consortium name="The Broad Institute Genomics Platform"/>
            <consortium name="The Broad Institute Genome Sequencing Center for Infectious Disease"/>
            <person name="Wu L."/>
            <person name="Ma J."/>
        </authorList>
    </citation>
    <scope>NUCLEOTIDE SEQUENCE [LARGE SCALE GENOMIC DNA]</scope>
    <source>
        <strain evidence="3">JCM 17342</strain>
    </source>
</reference>
<comment type="caution">
    <text evidence="2">The sequence shown here is derived from an EMBL/GenBank/DDBJ whole genome shotgun (WGS) entry which is preliminary data.</text>
</comment>
<name>A0ABP7TNB8_9PSEU</name>
<keyword evidence="3" id="KW-1185">Reference proteome</keyword>
<evidence type="ECO:0000313" key="3">
    <source>
        <dbReference type="Proteomes" id="UP001501747"/>
    </source>
</evidence>
<accession>A0ABP7TNB8</accession>
<dbReference type="Proteomes" id="UP001501747">
    <property type="component" value="Unassembled WGS sequence"/>
</dbReference>
<evidence type="ECO:0000256" key="1">
    <source>
        <dbReference type="SAM" id="MobiDB-lite"/>
    </source>
</evidence>
<gene>
    <name evidence="2" type="ORF">GCM10022247_61870</name>
</gene>